<feature type="domain" description="Sushi" evidence="5">
    <location>
        <begin position="146"/>
        <end position="205"/>
    </location>
</feature>
<reference evidence="6" key="3">
    <citation type="submission" date="2025-09" db="UniProtKB">
        <authorList>
            <consortium name="Ensembl"/>
        </authorList>
    </citation>
    <scope>IDENTIFICATION</scope>
</reference>
<feature type="domain" description="Sushi" evidence="5">
    <location>
        <begin position="89"/>
        <end position="145"/>
    </location>
</feature>
<evidence type="ECO:0000259" key="5">
    <source>
        <dbReference type="PROSITE" id="PS50923"/>
    </source>
</evidence>
<protein>
    <recommendedName>
        <fullName evidence="5">Sushi domain-containing protein</fullName>
    </recommendedName>
</protein>
<reference evidence="6" key="2">
    <citation type="submission" date="2025-08" db="UniProtKB">
        <authorList>
            <consortium name="Ensembl"/>
        </authorList>
    </citation>
    <scope>IDENTIFICATION</scope>
</reference>
<comment type="caution">
    <text evidence="4">Lacks conserved residue(s) required for the propagation of feature annotation.</text>
</comment>
<evidence type="ECO:0000313" key="7">
    <source>
        <dbReference type="Proteomes" id="UP000314982"/>
    </source>
</evidence>
<dbReference type="InterPro" id="IPR035976">
    <property type="entry name" value="Sushi/SCR/CCP_sf"/>
</dbReference>
<dbReference type="Proteomes" id="UP000314982">
    <property type="component" value="Unassembled WGS sequence"/>
</dbReference>
<feature type="domain" description="Sushi" evidence="5">
    <location>
        <begin position="26"/>
        <end position="88"/>
    </location>
</feature>
<dbReference type="GeneTree" id="ENSGT00940000154967"/>
<dbReference type="STRING" id="62062.ENSHHUP00000048496"/>
<evidence type="ECO:0000256" key="4">
    <source>
        <dbReference type="PROSITE-ProRule" id="PRU00302"/>
    </source>
</evidence>
<evidence type="ECO:0000256" key="2">
    <source>
        <dbReference type="ARBA" id="ARBA00022737"/>
    </source>
</evidence>
<keyword evidence="3 4" id="KW-1015">Disulfide bond</keyword>
<name>A0A4W5NA33_9TELE</name>
<dbReference type="InterPro" id="IPR000436">
    <property type="entry name" value="Sushi_SCR_CCP_dom"/>
</dbReference>
<feature type="disulfide bond" evidence="4">
    <location>
        <begin position="59"/>
        <end position="86"/>
    </location>
</feature>
<dbReference type="Gene3D" id="2.10.70.10">
    <property type="entry name" value="Complement Module, domain 1"/>
    <property type="match status" value="3"/>
</dbReference>
<keyword evidence="7" id="KW-1185">Reference proteome</keyword>
<dbReference type="PANTHER" id="PTHR45656:SF4">
    <property type="entry name" value="PROTEIN CBR-CLEC-78"/>
    <property type="match status" value="1"/>
</dbReference>
<dbReference type="PROSITE" id="PS50923">
    <property type="entry name" value="SUSHI"/>
    <property type="match status" value="3"/>
</dbReference>
<organism evidence="6 7">
    <name type="scientific">Hucho hucho</name>
    <name type="common">huchen</name>
    <dbReference type="NCBI Taxonomy" id="62062"/>
    <lineage>
        <taxon>Eukaryota</taxon>
        <taxon>Metazoa</taxon>
        <taxon>Chordata</taxon>
        <taxon>Craniata</taxon>
        <taxon>Vertebrata</taxon>
        <taxon>Euteleostomi</taxon>
        <taxon>Actinopterygii</taxon>
        <taxon>Neopterygii</taxon>
        <taxon>Teleostei</taxon>
        <taxon>Protacanthopterygii</taxon>
        <taxon>Salmoniformes</taxon>
        <taxon>Salmonidae</taxon>
        <taxon>Salmoninae</taxon>
        <taxon>Hucho</taxon>
    </lineage>
</organism>
<sequence>MVNITPSKIYVLYIYCQNGPSPFPLGRCRVPPYLPNAHLSDRYITQTDFGPGEWVRYSCALGYVRARGTYYSTCVSGKWTPVTLRCERKSCGSAGEIFYGDFIYTGVKFGDTATGVCNEGYQLVGRDVRNCLTDGWDGRVPVCEAVQCPELPKVVNGETNGYLEPPYFYSTVIGYRCRVGKLIGAREIYCTKDGTWSDPPPECKGSKSFSRARMSLKFGDSVTFVCDRGMVMDGPGTITNGLLPFPRVNVSNSECSIH</sequence>
<keyword evidence="2" id="KW-0677">Repeat</keyword>
<dbReference type="CDD" id="cd00033">
    <property type="entry name" value="CCP"/>
    <property type="match status" value="3"/>
</dbReference>
<dbReference type="PANTHER" id="PTHR45656">
    <property type="entry name" value="PROTEIN CBR-CLEC-78"/>
    <property type="match status" value="1"/>
</dbReference>
<reference evidence="7" key="1">
    <citation type="submission" date="2018-06" db="EMBL/GenBank/DDBJ databases">
        <title>Genome assembly of Danube salmon.</title>
        <authorList>
            <person name="Macqueen D.J."/>
            <person name="Gundappa M.K."/>
        </authorList>
    </citation>
    <scope>NUCLEOTIDE SEQUENCE [LARGE SCALE GENOMIC DNA]</scope>
</reference>
<dbReference type="SMART" id="SM00032">
    <property type="entry name" value="CCP"/>
    <property type="match status" value="3"/>
</dbReference>
<dbReference type="Pfam" id="PF00084">
    <property type="entry name" value="Sushi"/>
    <property type="match status" value="3"/>
</dbReference>
<dbReference type="SUPFAM" id="SSF57535">
    <property type="entry name" value="Complement control module/SCR domain"/>
    <property type="match status" value="3"/>
</dbReference>
<evidence type="ECO:0000256" key="3">
    <source>
        <dbReference type="ARBA" id="ARBA00023157"/>
    </source>
</evidence>
<accession>A0A4W5NA33</accession>
<dbReference type="Ensembl" id="ENSHHUT00000050255.1">
    <property type="protein sequence ID" value="ENSHHUP00000048496.1"/>
    <property type="gene ID" value="ENSHHUG00000029387.1"/>
</dbReference>
<proteinExistence type="predicted"/>
<evidence type="ECO:0000313" key="6">
    <source>
        <dbReference type="Ensembl" id="ENSHHUP00000048496.1"/>
    </source>
</evidence>
<evidence type="ECO:0000256" key="1">
    <source>
        <dbReference type="ARBA" id="ARBA00022729"/>
    </source>
</evidence>
<keyword evidence="1" id="KW-0732">Signal</keyword>
<keyword evidence="4" id="KW-0768">Sushi</keyword>
<dbReference type="AlphaFoldDB" id="A0A4W5NA33"/>
<dbReference type="InterPro" id="IPR051277">
    <property type="entry name" value="SEZ6_CSMD_C4BPB_Regulators"/>
</dbReference>